<name>A0A183K9Q1_9TREM</name>
<gene>
    <name evidence="1" type="ORF">SCUD_LOCUS11734</name>
</gene>
<evidence type="ECO:0000313" key="3">
    <source>
        <dbReference type="WBParaSite" id="SCUD_0001173401-mRNA-1"/>
    </source>
</evidence>
<evidence type="ECO:0000313" key="1">
    <source>
        <dbReference type="EMBL" id="VDP45818.1"/>
    </source>
</evidence>
<reference evidence="3" key="1">
    <citation type="submission" date="2016-06" db="UniProtKB">
        <authorList>
            <consortium name="WormBaseParasite"/>
        </authorList>
    </citation>
    <scope>IDENTIFICATION</scope>
</reference>
<organism evidence="3">
    <name type="scientific">Schistosoma curassoni</name>
    <dbReference type="NCBI Taxonomy" id="6186"/>
    <lineage>
        <taxon>Eukaryota</taxon>
        <taxon>Metazoa</taxon>
        <taxon>Spiralia</taxon>
        <taxon>Lophotrochozoa</taxon>
        <taxon>Platyhelminthes</taxon>
        <taxon>Trematoda</taxon>
        <taxon>Digenea</taxon>
        <taxon>Strigeidida</taxon>
        <taxon>Schistosomatoidea</taxon>
        <taxon>Schistosomatidae</taxon>
        <taxon>Schistosoma</taxon>
    </lineage>
</organism>
<protein>
    <submittedName>
        <fullName evidence="1 3">Uncharacterized protein</fullName>
    </submittedName>
</protein>
<accession>A0A183K9Q1</accession>
<dbReference type="AlphaFoldDB" id="A0A183K9Q1"/>
<proteinExistence type="predicted"/>
<dbReference type="Proteomes" id="UP000279833">
    <property type="component" value="Unassembled WGS sequence"/>
</dbReference>
<dbReference type="EMBL" id="UZAK01034610">
    <property type="protein sequence ID" value="VDP45818.1"/>
    <property type="molecule type" value="Genomic_DNA"/>
</dbReference>
<reference evidence="1 2" key="2">
    <citation type="submission" date="2018-11" db="EMBL/GenBank/DDBJ databases">
        <authorList>
            <consortium name="Pathogen Informatics"/>
        </authorList>
    </citation>
    <scope>NUCLEOTIDE SEQUENCE [LARGE SCALE GENOMIC DNA]</scope>
    <source>
        <strain evidence="1">Dakar</strain>
        <strain evidence="2">Dakar, Senegal</strain>
    </source>
</reference>
<dbReference type="WBParaSite" id="SCUD_0001173401-mRNA-1">
    <property type="protein sequence ID" value="SCUD_0001173401-mRNA-1"/>
    <property type="gene ID" value="SCUD_0001173401"/>
</dbReference>
<keyword evidence="2" id="KW-1185">Reference proteome</keyword>
<evidence type="ECO:0000313" key="2">
    <source>
        <dbReference type="Proteomes" id="UP000279833"/>
    </source>
</evidence>
<sequence length="59" mass="7086">MYLHLIVDVHFGTRTQYGLLQAPWLAVESRTKYVSSYLKLVSWMYLLLRVDVHFETRIQ</sequence>